<evidence type="ECO:0000313" key="3">
    <source>
        <dbReference type="EMBL" id="MDM7859636.1"/>
    </source>
</evidence>
<comment type="caution">
    <text evidence="3">The sequence shown here is derived from an EMBL/GenBank/DDBJ whole genome shotgun (WGS) entry which is preliminary data.</text>
</comment>
<gene>
    <name evidence="3" type="ORF">QTP81_03315</name>
</gene>
<name>A0ABT7STX7_9ALTE</name>
<dbReference type="PANTHER" id="PTHR45947">
    <property type="entry name" value="SULFOQUINOVOSYL TRANSFERASE SQD2"/>
    <property type="match status" value="1"/>
</dbReference>
<dbReference type="Pfam" id="PF00534">
    <property type="entry name" value="Glycos_transf_1"/>
    <property type="match status" value="1"/>
</dbReference>
<keyword evidence="3" id="KW-0808">Transferase</keyword>
<dbReference type="EMBL" id="JAUCBP010000002">
    <property type="protein sequence ID" value="MDM7859636.1"/>
    <property type="molecule type" value="Genomic_DNA"/>
</dbReference>
<proteinExistence type="predicted"/>
<keyword evidence="4" id="KW-1185">Reference proteome</keyword>
<organism evidence="3 4">
    <name type="scientific">Alteromonas arenosi</name>
    <dbReference type="NCBI Taxonomy" id="3055817"/>
    <lineage>
        <taxon>Bacteria</taxon>
        <taxon>Pseudomonadati</taxon>
        <taxon>Pseudomonadota</taxon>
        <taxon>Gammaproteobacteria</taxon>
        <taxon>Alteromonadales</taxon>
        <taxon>Alteromonadaceae</taxon>
        <taxon>Alteromonas/Salinimonas group</taxon>
        <taxon>Alteromonas</taxon>
    </lineage>
</organism>
<protein>
    <submittedName>
        <fullName evidence="3">Glycosyltransferase family 4 protein</fullName>
        <ecNumber evidence="3">2.4.-.-</ecNumber>
    </submittedName>
</protein>
<dbReference type="RefSeq" id="WP_289363712.1">
    <property type="nucleotide sequence ID" value="NZ_JAUCBP010000002.1"/>
</dbReference>
<dbReference type="InterPro" id="IPR050194">
    <property type="entry name" value="Glycosyltransferase_grp1"/>
</dbReference>
<dbReference type="InterPro" id="IPR001296">
    <property type="entry name" value="Glyco_trans_1"/>
</dbReference>
<evidence type="ECO:0000313" key="4">
    <source>
        <dbReference type="Proteomes" id="UP001234343"/>
    </source>
</evidence>
<dbReference type="SUPFAM" id="SSF53756">
    <property type="entry name" value="UDP-Glycosyltransferase/glycogen phosphorylase"/>
    <property type="match status" value="1"/>
</dbReference>
<dbReference type="PANTHER" id="PTHR45947:SF3">
    <property type="entry name" value="SULFOQUINOVOSYL TRANSFERASE SQD2"/>
    <property type="match status" value="1"/>
</dbReference>
<feature type="domain" description="Glycosyltransferase subfamily 4-like N-terminal" evidence="2">
    <location>
        <begin position="129"/>
        <end position="219"/>
    </location>
</feature>
<dbReference type="Pfam" id="PF13439">
    <property type="entry name" value="Glyco_transf_4"/>
    <property type="match status" value="1"/>
</dbReference>
<keyword evidence="3" id="KW-0328">Glycosyltransferase</keyword>
<reference evidence="3 4" key="1">
    <citation type="submission" date="2023-06" db="EMBL/GenBank/DDBJ databases">
        <title>Alteromonas sp. ASW11-36 isolated from intertidal sand.</title>
        <authorList>
            <person name="Li Y."/>
        </authorList>
    </citation>
    <scope>NUCLEOTIDE SEQUENCE [LARGE SCALE GENOMIC DNA]</scope>
    <source>
        <strain evidence="3 4">ASW11-36</strain>
    </source>
</reference>
<evidence type="ECO:0000259" key="2">
    <source>
        <dbReference type="Pfam" id="PF13439"/>
    </source>
</evidence>
<feature type="domain" description="Glycosyl transferase family 1" evidence="1">
    <location>
        <begin position="225"/>
        <end position="395"/>
    </location>
</feature>
<dbReference type="InterPro" id="IPR028098">
    <property type="entry name" value="Glyco_trans_4-like_N"/>
</dbReference>
<evidence type="ECO:0000259" key="1">
    <source>
        <dbReference type="Pfam" id="PF00534"/>
    </source>
</evidence>
<dbReference type="GO" id="GO:0016757">
    <property type="term" value="F:glycosyltransferase activity"/>
    <property type="evidence" value="ECO:0007669"/>
    <property type="project" value="UniProtKB-KW"/>
</dbReference>
<sequence>MNSQYFTDFPEKSDVSAVNVLTIAAAFPSLVQPWLVNHLVQIAKHGGDNRIISRREEHSVFTDAIRDNHLLDKYCCLPDDKVSLFKFYVQSHFNSDIRRATQHLWKSYNSTGTSLKTRVFDRFSAPAFSIKPDIIHSHSELVGSKFVRLIQATRLPFVATFHGLPPVGVPLISDSQRKAYVNATDVIFVNTEFAKSQYESLGAPSDRFAIIPQGIDLSRWPFMPRSFPEDGKVQLLTVGRLHPDKGHRYALRALKTLLARGTNIHYTIVGSGPERENIQHLAQSMGIANNVEIHTGIPDEQLAQIYARSHIFLLPSLRSKDGYHEETQGVVLQEAQATGLITVATRSGGIPECIDDGVSGYLVPDRDSDAIADMLTGVIDNQANWQTIQRKARQWVETHFSAEIIGAKMNAVYRDVIGRT</sequence>
<dbReference type="CDD" id="cd03801">
    <property type="entry name" value="GT4_PimA-like"/>
    <property type="match status" value="1"/>
</dbReference>
<dbReference type="EC" id="2.4.-.-" evidence="3"/>
<accession>A0ABT7STX7</accession>
<dbReference type="Gene3D" id="3.40.50.2000">
    <property type="entry name" value="Glycogen Phosphorylase B"/>
    <property type="match status" value="2"/>
</dbReference>
<dbReference type="Proteomes" id="UP001234343">
    <property type="component" value="Unassembled WGS sequence"/>
</dbReference>